<dbReference type="NCBIfam" id="TIGR03061">
    <property type="entry name" value="pip_yhgE_Nterm"/>
    <property type="match status" value="1"/>
</dbReference>
<dbReference type="NCBIfam" id="TIGR03062">
    <property type="entry name" value="pip_yhgE_Cterm"/>
    <property type="match status" value="1"/>
</dbReference>
<reference evidence="8" key="1">
    <citation type="submission" date="2018-06" db="EMBL/GenBank/DDBJ databases">
        <authorList>
            <consortium name="Pathogen Informatics"/>
            <person name="Doyle S."/>
        </authorList>
    </citation>
    <scope>NUCLEOTIDE SEQUENCE [LARGE SCALE GENOMIC DNA]</scope>
    <source>
        <strain evidence="8">NCTC13765</strain>
    </source>
</reference>
<dbReference type="AlphaFoldDB" id="A0A380KWN1"/>
<feature type="transmembrane region" description="Helical" evidence="5">
    <location>
        <begin position="12"/>
        <end position="37"/>
    </location>
</feature>
<dbReference type="NCBIfam" id="TIGR03057">
    <property type="entry name" value="xxxLxxG_by_4"/>
    <property type="match status" value="7"/>
</dbReference>
<dbReference type="Pfam" id="PF01061">
    <property type="entry name" value="ABC2_membrane"/>
    <property type="match status" value="1"/>
</dbReference>
<dbReference type="Proteomes" id="UP000254634">
    <property type="component" value="Unassembled WGS sequence"/>
</dbReference>
<dbReference type="InterPro" id="IPR017501">
    <property type="entry name" value="Phage_infect_YhgE_C"/>
</dbReference>
<dbReference type="PANTHER" id="PTHR43077:SF5">
    <property type="entry name" value="PHAGE INFECTION PROTEIN"/>
    <property type="match status" value="1"/>
</dbReference>
<dbReference type="Gene3D" id="1.10.287.950">
    <property type="entry name" value="Methyl-accepting chemotaxis protein"/>
    <property type="match status" value="2"/>
</dbReference>
<accession>A0A380KWN1</accession>
<proteinExistence type="predicted"/>
<keyword evidence="4 5" id="KW-0472">Membrane</keyword>
<comment type="subcellular location">
    <subcellularLocation>
        <location evidence="1">Membrane</location>
        <topology evidence="1">Multi-pass membrane protein</topology>
    </subcellularLocation>
</comment>
<feature type="transmembrane region" description="Helical" evidence="5">
    <location>
        <begin position="800"/>
        <end position="818"/>
    </location>
</feature>
<name>A0A380KWN1_9STRE</name>
<dbReference type="STRING" id="1123307.GCA_000380065_00625"/>
<dbReference type="InterPro" id="IPR023908">
    <property type="entry name" value="xxxLxxG_rpt"/>
</dbReference>
<dbReference type="PANTHER" id="PTHR43077">
    <property type="entry name" value="TRANSPORT PERMEASE YVFS-RELATED"/>
    <property type="match status" value="1"/>
</dbReference>
<evidence type="ECO:0000256" key="4">
    <source>
        <dbReference type="ARBA" id="ARBA00023136"/>
    </source>
</evidence>
<evidence type="ECO:0000259" key="6">
    <source>
        <dbReference type="Pfam" id="PF01061"/>
    </source>
</evidence>
<evidence type="ECO:0000256" key="3">
    <source>
        <dbReference type="ARBA" id="ARBA00022989"/>
    </source>
</evidence>
<evidence type="ECO:0000313" key="8">
    <source>
        <dbReference type="EMBL" id="SUN76342.1"/>
    </source>
</evidence>
<feature type="transmembrane region" description="Helical" evidence="5">
    <location>
        <begin position="729"/>
        <end position="750"/>
    </location>
</feature>
<dbReference type="EMBL" id="UHFR01000005">
    <property type="protein sequence ID" value="SUN76342.1"/>
    <property type="molecule type" value="Genomic_DNA"/>
</dbReference>
<evidence type="ECO:0000256" key="2">
    <source>
        <dbReference type="ARBA" id="ARBA00022692"/>
    </source>
</evidence>
<feature type="domain" description="ABC-2 type transporter transmembrane" evidence="7">
    <location>
        <begin position="23"/>
        <end position="216"/>
    </location>
</feature>
<feature type="domain" description="ABC-2 type transporter transmembrane" evidence="6">
    <location>
        <begin position="773"/>
        <end position="873"/>
    </location>
</feature>
<organism evidence="8 9">
    <name type="scientific">Streptococcus massiliensis</name>
    <dbReference type="NCBI Taxonomy" id="313439"/>
    <lineage>
        <taxon>Bacteria</taxon>
        <taxon>Bacillati</taxon>
        <taxon>Bacillota</taxon>
        <taxon>Bacilli</taxon>
        <taxon>Lactobacillales</taxon>
        <taxon>Streptococcaceae</taxon>
        <taxon>Streptococcus</taxon>
    </lineage>
</organism>
<dbReference type="InterPro" id="IPR051328">
    <property type="entry name" value="T7SS_ABC-Transporter"/>
</dbReference>
<dbReference type="GO" id="GO:0016020">
    <property type="term" value="C:membrane"/>
    <property type="evidence" value="ECO:0007669"/>
    <property type="project" value="UniProtKB-SubCell"/>
</dbReference>
<dbReference type="GO" id="GO:0140359">
    <property type="term" value="F:ABC-type transporter activity"/>
    <property type="evidence" value="ECO:0007669"/>
    <property type="project" value="InterPro"/>
</dbReference>
<feature type="transmembrane region" description="Helical" evidence="5">
    <location>
        <begin position="825"/>
        <end position="847"/>
    </location>
</feature>
<dbReference type="InterPro" id="IPR017500">
    <property type="entry name" value="Phage_infect_YhgE_N"/>
</dbReference>
<feature type="transmembrane region" description="Helical" evidence="5">
    <location>
        <begin position="882"/>
        <end position="902"/>
    </location>
</feature>
<sequence length="912" mass="94529">MFKEWKAIFKKPLFIVVMVGISLIPALYNVIFLSSMWDPYGKVSDLPVAVVNKDKAASFNGKELTIGQNMVKSLKKNEALDYHFVSEKTAKAGLKAGDYYMVITLPSDLSQKAASILTSQPEQMTIDYQTSSGHSFIASKMSDSAMEKLKSTVAKNITNTYTSSLFESMGTLKEGINQAAGGSTQIAEGATQLQAGSQTITTNLTTLANSSLTFQNGADKLTTGLTTYTDGVKTLSNGLGTLSTGLEQYTDGVSQLSLGLNQLIPGIKQYTGGVSQLNAGLTALDAAAGQYQAGLSQYTTGVGQLSTGLGTVSTGLNQYTTGVNNLSVGAAELNNQSQPLVDGANQLAAGLKKLSDTVNSNSLTEEDKVQLTSLSTSLSNLQSSLANLPDQVGGQSNIAAEIDNMITTAQNIVTSAQADQTTVLTNIQATSAYQKLSADEQAELTTAVNHSPSQVVSQAQAMISTLTSMKTSLATNTMTDLTGLKSLVGTANTDTAKLTAIINASSQIQTVLNTQLVPASSKLANGVTSYTAGVGQITGSANILASKNDQLNQGFGNLVTGAGALAANSASIAAATNQLTTGITTVTDGSATLAGKNDQLNAGIGKVAMGANTLVSKNDQLTSGTNQVAAGANKLDTNSAQLLSGSQQLSDGATKIADGSEKLADGSSTLTDGLGSLVTGAAQLGLGLSSAGDKLGTVTTKDSNADLLANPLTLKKTDKDNVGKNGVAMAPYMLSVALFVAALSTNMIFAKLPSGKTPSSRREWLRSRLEVNGVIAVIAGVLVYGAVHLIGLTANHEIKTLLLLVLTSVTFMALVTALTTWNNKVGAFFSLILLLLQLASSAGTYPLQLTEKIYQWINPILPMSYSVSGLRQTISMGGAISGQITFLTLALLVFVLAGYMAYNPQKALAENE</sequence>
<gene>
    <name evidence="8" type="ORF">NCTC13765_00831</name>
</gene>
<dbReference type="RefSeq" id="WP_018371316.1">
    <property type="nucleotide sequence ID" value="NZ_UHFR01000005.1"/>
</dbReference>
<evidence type="ECO:0000256" key="1">
    <source>
        <dbReference type="ARBA" id="ARBA00004141"/>
    </source>
</evidence>
<keyword evidence="2 5" id="KW-0812">Transmembrane</keyword>
<dbReference type="InterPro" id="IPR013525">
    <property type="entry name" value="ABC2_TM"/>
</dbReference>
<keyword evidence="3 5" id="KW-1133">Transmembrane helix</keyword>
<keyword evidence="9" id="KW-1185">Reference proteome</keyword>
<evidence type="ECO:0000256" key="5">
    <source>
        <dbReference type="SAM" id="Phobius"/>
    </source>
</evidence>
<dbReference type="Gene3D" id="3.40.1710.10">
    <property type="entry name" value="abc type-2 transporter like domain"/>
    <property type="match status" value="1"/>
</dbReference>
<evidence type="ECO:0000313" key="9">
    <source>
        <dbReference type="Proteomes" id="UP000254634"/>
    </source>
</evidence>
<dbReference type="Pfam" id="PF12698">
    <property type="entry name" value="ABC2_membrane_3"/>
    <property type="match status" value="1"/>
</dbReference>
<protein>
    <submittedName>
        <fullName evidence="8">Integral membrane protein</fullName>
    </submittedName>
</protein>
<dbReference type="OrthoDB" id="9811483at2"/>
<feature type="transmembrane region" description="Helical" evidence="5">
    <location>
        <begin position="771"/>
        <end position="794"/>
    </location>
</feature>
<evidence type="ECO:0000259" key="7">
    <source>
        <dbReference type="Pfam" id="PF12698"/>
    </source>
</evidence>